<dbReference type="AlphaFoldDB" id="A0A101MKW8"/>
<evidence type="ECO:0000313" key="1">
    <source>
        <dbReference type="EMBL" id="KUM62444.1"/>
    </source>
</evidence>
<accession>A0A101MKW8</accession>
<gene>
    <name evidence="1" type="ORF">ACN42_g4662</name>
</gene>
<dbReference type="Proteomes" id="UP000055045">
    <property type="component" value="Unassembled WGS sequence"/>
</dbReference>
<sequence>MKRIIGNIKLSCRQYTNSKSHDSSTLVSSLPKLTTQGMPTIKEEMKLGTIPMDLTAQSSTDKLHPVDALIMT</sequence>
<protein>
    <submittedName>
        <fullName evidence="1">Uncharacterized protein</fullName>
    </submittedName>
</protein>
<dbReference type="EMBL" id="LLXE01000100">
    <property type="protein sequence ID" value="KUM62444.1"/>
    <property type="molecule type" value="Genomic_DNA"/>
</dbReference>
<name>A0A101MKW8_PENFR</name>
<proteinExistence type="predicted"/>
<keyword evidence="2" id="KW-1185">Reference proteome</keyword>
<evidence type="ECO:0000313" key="2">
    <source>
        <dbReference type="Proteomes" id="UP000055045"/>
    </source>
</evidence>
<reference evidence="1 2" key="1">
    <citation type="submission" date="2015-10" db="EMBL/GenBank/DDBJ databases">
        <title>Genome sequencing of Penicillium freii.</title>
        <authorList>
            <person name="Nguyen H.D."/>
            <person name="Visagie C.M."/>
            <person name="Seifert K.A."/>
        </authorList>
    </citation>
    <scope>NUCLEOTIDE SEQUENCE [LARGE SCALE GENOMIC DNA]</scope>
    <source>
        <strain evidence="1 2">DAOM 242723</strain>
    </source>
</reference>
<comment type="caution">
    <text evidence="1">The sequence shown here is derived from an EMBL/GenBank/DDBJ whole genome shotgun (WGS) entry which is preliminary data.</text>
</comment>
<organism evidence="1 2">
    <name type="scientific">Penicillium freii</name>
    <dbReference type="NCBI Taxonomy" id="48697"/>
    <lineage>
        <taxon>Eukaryota</taxon>
        <taxon>Fungi</taxon>
        <taxon>Dikarya</taxon>
        <taxon>Ascomycota</taxon>
        <taxon>Pezizomycotina</taxon>
        <taxon>Eurotiomycetes</taxon>
        <taxon>Eurotiomycetidae</taxon>
        <taxon>Eurotiales</taxon>
        <taxon>Aspergillaceae</taxon>
        <taxon>Penicillium</taxon>
    </lineage>
</organism>